<comment type="caution">
    <text evidence="2">The sequence shown here is derived from an EMBL/GenBank/DDBJ whole genome shotgun (WGS) entry which is preliminary data.</text>
</comment>
<dbReference type="InParanoid" id="A0A0Q2S8D6"/>
<evidence type="ECO:0000313" key="2">
    <source>
        <dbReference type="EMBL" id="KQH83483.1"/>
    </source>
</evidence>
<accession>A0A0Q2S8D6</accession>
<sequence length="212" mass="24141">MPKEKTSNKSKPNNQLQSINNNLTLIANNLNSEEEDKYKVCCEMFTKTFEHEKQRAVKIEDKANKILAFLLAISSVYLALIIWFIKEGHEKSSPILINSSSTNVSMLLLIIGAAMLLTSINKSTSVMWAKLEYNPVASFKHFHHFDKPDKKAIDVYKYYAESYSDICDKRRDNNQERGDLLGKAFSFTKSTVIYCLISSLYILLTTSTFLSG</sequence>
<dbReference type="Proteomes" id="UP000051221">
    <property type="component" value="Unassembled WGS sequence"/>
</dbReference>
<keyword evidence="1" id="KW-0472">Membrane</keyword>
<evidence type="ECO:0000256" key="1">
    <source>
        <dbReference type="SAM" id="Phobius"/>
    </source>
</evidence>
<organism evidence="2 3">
    <name type="scientific">Vibrio furnissii</name>
    <dbReference type="NCBI Taxonomy" id="29494"/>
    <lineage>
        <taxon>Bacteria</taxon>
        <taxon>Pseudomonadati</taxon>
        <taxon>Pseudomonadota</taxon>
        <taxon>Gammaproteobacteria</taxon>
        <taxon>Vibrionales</taxon>
        <taxon>Vibrionaceae</taxon>
        <taxon>Vibrio</taxon>
    </lineage>
</organism>
<keyword evidence="1" id="KW-0812">Transmembrane</keyword>
<proteinExistence type="predicted"/>
<feature type="transmembrane region" description="Helical" evidence="1">
    <location>
        <begin position="66"/>
        <end position="85"/>
    </location>
</feature>
<keyword evidence="3" id="KW-1185">Reference proteome</keyword>
<feature type="transmembrane region" description="Helical" evidence="1">
    <location>
        <begin position="97"/>
        <end position="117"/>
    </location>
</feature>
<dbReference type="EMBL" id="LKHS01000072">
    <property type="protein sequence ID" value="KQH83483.1"/>
    <property type="molecule type" value="Genomic_DNA"/>
</dbReference>
<feature type="transmembrane region" description="Helical" evidence="1">
    <location>
        <begin position="191"/>
        <end position="210"/>
    </location>
</feature>
<dbReference type="AlphaFoldDB" id="A0A0Q2S8D6"/>
<reference evidence="2 3" key="1">
    <citation type="submission" date="2015-08" db="EMBL/GenBank/DDBJ databases">
        <title>Antibacterial properties of a collection of Vibrionaceae strains.</title>
        <authorList>
            <person name="Giubergia S."/>
        </authorList>
    </citation>
    <scope>NUCLEOTIDE SEQUENCE [LARGE SCALE GENOMIC DNA]</scope>
    <source>
        <strain evidence="2 3">S0821</strain>
    </source>
</reference>
<keyword evidence="1" id="KW-1133">Transmembrane helix</keyword>
<dbReference type="RefSeq" id="WP_055467305.1">
    <property type="nucleotide sequence ID" value="NZ_LKHS01000072.1"/>
</dbReference>
<evidence type="ECO:0000313" key="3">
    <source>
        <dbReference type="Proteomes" id="UP000051221"/>
    </source>
</evidence>
<name>A0A0Q2S8D6_VIBFU</name>
<protein>
    <submittedName>
        <fullName evidence="2">Uncharacterized protein</fullName>
    </submittedName>
</protein>
<gene>
    <name evidence="2" type="ORF">AMR76_22655</name>
</gene>